<feature type="non-terminal residue" evidence="1">
    <location>
        <position position="144"/>
    </location>
</feature>
<feature type="non-terminal residue" evidence="1">
    <location>
        <position position="1"/>
    </location>
</feature>
<organism evidence="1 2">
    <name type="scientific">Mycena albidolilacea</name>
    <dbReference type="NCBI Taxonomy" id="1033008"/>
    <lineage>
        <taxon>Eukaryota</taxon>
        <taxon>Fungi</taxon>
        <taxon>Dikarya</taxon>
        <taxon>Basidiomycota</taxon>
        <taxon>Agaricomycotina</taxon>
        <taxon>Agaricomycetes</taxon>
        <taxon>Agaricomycetidae</taxon>
        <taxon>Agaricales</taxon>
        <taxon>Marasmiineae</taxon>
        <taxon>Mycenaceae</taxon>
        <taxon>Mycena</taxon>
    </lineage>
</organism>
<gene>
    <name evidence="1" type="ORF">DFH08DRAFT_671646</name>
</gene>
<accession>A0AAD7APX2</accession>
<name>A0AAD7APX2_9AGAR</name>
<reference evidence="1" key="1">
    <citation type="submission" date="2023-03" db="EMBL/GenBank/DDBJ databases">
        <title>Massive genome expansion in bonnet fungi (Mycena s.s.) driven by repeated elements and novel gene families across ecological guilds.</title>
        <authorList>
            <consortium name="Lawrence Berkeley National Laboratory"/>
            <person name="Harder C.B."/>
            <person name="Miyauchi S."/>
            <person name="Viragh M."/>
            <person name="Kuo A."/>
            <person name="Thoen E."/>
            <person name="Andreopoulos B."/>
            <person name="Lu D."/>
            <person name="Skrede I."/>
            <person name="Drula E."/>
            <person name="Henrissat B."/>
            <person name="Morin E."/>
            <person name="Kohler A."/>
            <person name="Barry K."/>
            <person name="LaButti K."/>
            <person name="Morin E."/>
            <person name="Salamov A."/>
            <person name="Lipzen A."/>
            <person name="Mereny Z."/>
            <person name="Hegedus B."/>
            <person name="Baldrian P."/>
            <person name="Stursova M."/>
            <person name="Weitz H."/>
            <person name="Taylor A."/>
            <person name="Grigoriev I.V."/>
            <person name="Nagy L.G."/>
            <person name="Martin F."/>
            <person name="Kauserud H."/>
        </authorList>
    </citation>
    <scope>NUCLEOTIDE SEQUENCE</scope>
    <source>
        <strain evidence="1">CBHHK002</strain>
    </source>
</reference>
<dbReference type="AlphaFoldDB" id="A0AAD7APX2"/>
<keyword evidence="2" id="KW-1185">Reference proteome</keyword>
<evidence type="ECO:0000313" key="2">
    <source>
        <dbReference type="Proteomes" id="UP001218218"/>
    </source>
</evidence>
<evidence type="ECO:0000313" key="1">
    <source>
        <dbReference type="EMBL" id="KAJ7364790.1"/>
    </source>
</evidence>
<dbReference type="EMBL" id="JARIHO010000003">
    <property type="protein sequence ID" value="KAJ7364790.1"/>
    <property type="molecule type" value="Genomic_DNA"/>
</dbReference>
<comment type="caution">
    <text evidence="1">The sequence shown here is derived from an EMBL/GenBank/DDBJ whole genome shotgun (WGS) entry which is preliminary data.</text>
</comment>
<sequence>PKWAETAQRFLTSTELGSEWAALLVLWYGREKRAGFEGTTKSHPAKLRPKEVKDWVSRARNHTPTIAAADAFGKGWWAWWIDINPDWRGSERPLSREGDSWERMDLYGINAFLNVLMALKWWRDAMREASPDWEEAVAEVTWVL</sequence>
<dbReference type="Proteomes" id="UP001218218">
    <property type="component" value="Unassembled WGS sequence"/>
</dbReference>
<proteinExistence type="predicted"/>
<protein>
    <submittedName>
        <fullName evidence="1">Uncharacterized protein</fullName>
    </submittedName>
</protein>